<organism evidence="2 3">
    <name type="scientific">Taxus chinensis</name>
    <name type="common">Chinese yew</name>
    <name type="synonym">Taxus wallichiana var. chinensis</name>
    <dbReference type="NCBI Taxonomy" id="29808"/>
    <lineage>
        <taxon>Eukaryota</taxon>
        <taxon>Viridiplantae</taxon>
        <taxon>Streptophyta</taxon>
        <taxon>Embryophyta</taxon>
        <taxon>Tracheophyta</taxon>
        <taxon>Spermatophyta</taxon>
        <taxon>Pinopsida</taxon>
        <taxon>Pinidae</taxon>
        <taxon>Conifers II</taxon>
        <taxon>Cupressales</taxon>
        <taxon>Taxaceae</taxon>
        <taxon>Taxus</taxon>
    </lineage>
</organism>
<feature type="non-terminal residue" evidence="2">
    <location>
        <position position="1"/>
    </location>
</feature>
<dbReference type="AlphaFoldDB" id="A0AA38G4V8"/>
<evidence type="ECO:0000313" key="3">
    <source>
        <dbReference type="Proteomes" id="UP000824469"/>
    </source>
</evidence>
<reference evidence="2 3" key="1">
    <citation type="journal article" date="2021" name="Nat. Plants">
        <title>The Taxus genome provides insights into paclitaxel biosynthesis.</title>
        <authorList>
            <person name="Xiong X."/>
            <person name="Gou J."/>
            <person name="Liao Q."/>
            <person name="Li Y."/>
            <person name="Zhou Q."/>
            <person name="Bi G."/>
            <person name="Li C."/>
            <person name="Du R."/>
            <person name="Wang X."/>
            <person name="Sun T."/>
            <person name="Guo L."/>
            <person name="Liang H."/>
            <person name="Lu P."/>
            <person name="Wu Y."/>
            <person name="Zhang Z."/>
            <person name="Ro D.K."/>
            <person name="Shang Y."/>
            <person name="Huang S."/>
            <person name="Yan J."/>
        </authorList>
    </citation>
    <scope>NUCLEOTIDE SEQUENCE [LARGE SCALE GENOMIC DNA]</scope>
    <source>
        <strain evidence="2">Ta-2019</strain>
    </source>
</reference>
<feature type="non-terminal residue" evidence="2">
    <location>
        <position position="90"/>
    </location>
</feature>
<accession>A0AA38G4V8</accession>
<feature type="compositionally biased region" description="Low complexity" evidence="1">
    <location>
        <begin position="69"/>
        <end position="79"/>
    </location>
</feature>
<proteinExistence type="predicted"/>
<feature type="region of interest" description="Disordered" evidence="1">
    <location>
        <begin position="38"/>
        <end position="90"/>
    </location>
</feature>
<comment type="caution">
    <text evidence="2">The sequence shown here is derived from an EMBL/GenBank/DDBJ whole genome shotgun (WGS) entry which is preliminary data.</text>
</comment>
<evidence type="ECO:0000256" key="1">
    <source>
        <dbReference type="SAM" id="MobiDB-lite"/>
    </source>
</evidence>
<protein>
    <submittedName>
        <fullName evidence="2">Uncharacterized protein</fullName>
    </submittedName>
</protein>
<dbReference type="EMBL" id="JAHRHJ020000005">
    <property type="protein sequence ID" value="KAH9316646.1"/>
    <property type="molecule type" value="Genomic_DNA"/>
</dbReference>
<name>A0AA38G4V8_TAXCH</name>
<evidence type="ECO:0000313" key="2">
    <source>
        <dbReference type="EMBL" id="KAH9316646.1"/>
    </source>
</evidence>
<dbReference type="Proteomes" id="UP000824469">
    <property type="component" value="Unassembled WGS sequence"/>
</dbReference>
<sequence>GRVQRADGLRAEPDGMITQDILRVERVEREERGVRRERPWLMRSQSTAGHGGDDESVRGAMLPYHRRSSPSVSSGISSRCWPMETHIGGL</sequence>
<keyword evidence="3" id="KW-1185">Reference proteome</keyword>
<gene>
    <name evidence="2" type="ORF">KI387_025273</name>
</gene>